<gene>
    <name evidence="1" type="ORF">ACFODZ_05030</name>
</gene>
<keyword evidence="2" id="KW-1185">Reference proteome</keyword>
<proteinExistence type="predicted"/>
<evidence type="ECO:0000313" key="2">
    <source>
        <dbReference type="Proteomes" id="UP001595533"/>
    </source>
</evidence>
<comment type="caution">
    <text evidence="1">The sequence shown here is derived from an EMBL/GenBank/DDBJ whole genome shotgun (WGS) entry which is preliminary data.</text>
</comment>
<protein>
    <submittedName>
        <fullName evidence="1">Uncharacterized protein</fullName>
    </submittedName>
</protein>
<name>A0ABV7J625_9GAMM</name>
<reference evidence="2" key="1">
    <citation type="journal article" date="2019" name="Int. J. Syst. Evol. Microbiol.">
        <title>The Global Catalogue of Microorganisms (GCM) 10K type strain sequencing project: providing services to taxonomists for standard genome sequencing and annotation.</title>
        <authorList>
            <consortium name="The Broad Institute Genomics Platform"/>
            <consortium name="The Broad Institute Genome Sequencing Center for Infectious Disease"/>
            <person name="Wu L."/>
            <person name="Ma J."/>
        </authorList>
    </citation>
    <scope>NUCLEOTIDE SEQUENCE [LARGE SCALE GENOMIC DNA]</scope>
    <source>
        <strain evidence="2">KCTC 42953</strain>
    </source>
</reference>
<accession>A0ABV7J625</accession>
<dbReference type="RefSeq" id="WP_077410562.1">
    <property type="nucleotide sequence ID" value="NZ_JBHRTS010000002.1"/>
</dbReference>
<organism evidence="1 2">
    <name type="scientific">Marinicella sediminis</name>
    <dbReference type="NCBI Taxonomy" id="1792834"/>
    <lineage>
        <taxon>Bacteria</taxon>
        <taxon>Pseudomonadati</taxon>
        <taxon>Pseudomonadota</taxon>
        <taxon>Gammaproteobacteria</taxon>
        <taxon>Lysobacterales</taxon>
        <taxon>Marinicellaceae</taxon>
        <taxon>Marinicella</taxon>
    </lineage>
</organism>
<dbReference type="Proteomes" id="UP001595533">
    <property type="component" value="Unassembled WGS sequence"/>
</dbReference>
<sequence length="279" mass="32894">MKIFKPKNLSDVKGLPEWFDYNHYIRLSEEKDLSIWAMEFLKRNEGFNKEYLVESTGGITYKNGNPGIKLEWRNGVFTSWMPHKYLNDLKNHYFEEAGGIFIPDEEKDEHPQTIFESYIRTTEANPKKEYYMGYHNYSKTGLTYFPDKESLEKYRDNVRKLTRTTSSILINAEMPIKKILDEVKTQISKIRTAKGILKPRVKYHKFDTWAMGLGCFDLKRKGMKKSEIIKKYLVYCYTGSQIPDSQTLTDDENNYWKDAYDQTVKMIEEGWKALVGNPT</sequence>
<dbReference type="EMBL" id="JBHRTS010000002">
    <property type="protein sequence ID" value="MFC3193606.1"/>
    <property type="molecule type" value="Genomic_DNA"/>
</dbReference>
<evidence type="ECO:0000313" key="1">
    <source>
        <dbReference type="EMBL" id="MFC3193606.1"/>
    </source>
</evidence>